<evidence type="ECO:0000256" key="6">
    <source>
        <dbReference type="ARBA" id="ARBA00023242"/>
    </source>
</evidence>
<keyword evidence="4 7" id="KW-0863">Zinc-finger</keyword>
<accession>A0A0K3CU97</accession>
<feature type="domain" description="C2H2-type" evidence="9">
    <location>
        <begin position="13"/>
        <end position="41"/>
    </location>
</feature>
<sequence length="883" mass="95215">MPAARGSASGQTFPCPDCDKTFSRKEYMARHYRSKHSKEKPFQCEFCDHAFSRSDLLRRHYKTCAEAKARRGETGAGASPPTRRNSAAAGSAASAAALAAPPEPPRTTYEMPYASSSASAAMPHPSNNPLLPTPPPSYYAHMQMPMPEHPIYGLPPATNMHSSFSIASGSGTAPSPENGPSPFSTFSNSSNLTLSSNSPQTPFTTDASLPPAPSYPHLGMMQPPPPHPSASSAVPSAPSAIPSTSSHPHSSTTTPTTPSTSAFKSGSLSHDTLAPGLSRTGSFTRDEVLASEVLRDLMRSPLGMSGGGTPPVSTAAAGGMAWHPTTSGQSQSGAAQSRAEGAGGASMGGDAHDWALSSVFGTTTATAGGAANGVLVSAPYAGPAVTPHNKLEETPAAQALAEYFNKGGVGGITALDLGFPTEPCLFPDWMFKAPTVHEDEKRFWMPEQKFCLGYLYPWHVPPLPVLSGYAKKATERLLPAMPIVHAPSVVLNEMEVHTAFALTVAGGAYERDGQSFSNEMLVEKRVFLVRGFQEKNKTWDQKFASLQSMLLYQLLGLFHRDEQQRLLSHSFHSALVYMLRALDLPTKVRETIVLLPGEDMQGEELEKAWRDWVKVETWRRVAFIVFLTDLEHAAATKTNQLLSLSDLAIDLPAAERAWSAKTADEWRRHALFALAPTAPFLSVIRALLNNKDDDPFSESALLIADLGRLSSFPLLILSRTLSYLEKKTEEALEQVDPFKSFLGGLGVVEDREAENRDLLQRIRSGREILRRLPGGMARGGGEGWFNEIIPSAKDFTYDDSPPATSSRSSSSNGPVTPPMPTQQPAPDVADIFAEFDPQPYKPFYGLGGATAVETFEQAQARLRNHTDKRTADARALWPELMGV</sequence>
<feature type="region of interest" description="Disordered" evidence="8">
    <location>
        <begin position="163"/>
        <end position="280"/>
    </location>
</feature>
<dbReference type="Gene3D" id="3.30.160.60">
    <property type="entry name" value="Classic Zinc Finger"/>
    <property type="match status" value="2"/>
</dbReference>
<feature type="compositionally biased region" description="Low complexity" evidence="8">
    <location>
        <begin position="180"/>
        <end position="199"/>
    </location>
</feature>
<evidence type="ECO:0000256" key="8">
    <source>
        <dbReference type="SAM" id="MobiDB-lite"/>
    </source>
</evidence>
<dbReference type="GO" id="GO:0000785">
    <property type="term" value="C:chromatin"/>
    <property type="evidence" value="ECO:0007669"/>
    <property type="project" value="TreeGrafter"/>
</dbReference>
<dbReference type="PANTHER" id="PTHR40626:SF11">
    <property type="entry name" value="ZINC FINGER PROTEIN YPR022C"/>
    <property type="match status" value="1"/>
</dbReference>
<dbReference type="Proteomes" id="UP000199069">
    <property type="component" value="Unassembled WGS sequence"/>
</dbReference>
<evidence type="ECO:0000256" key="1">
    <source>
        <dbReference type="ARBA" id="ARBA00004123"/>
    </source>
</evidence>
<keyword evidence="5" id="KW-0862">Zinc</keyword>
<feature type="region of interest" description="Disordered" evidence="8">
    <location>
        <begin position="67"/>
        <end position="129"/>
    </location>
</feature>
<dbReference type="InterPro" id="IPR051059">
    <property type="entry name" value="VerF-like"/>
</dbReference>
<dbReference type="GO" id="GO:0005634">
    <property type="term" value="C:nucleus"/>
    <property type="evidence" value="ECO:0007669"/>
    <property type="project" value="UniProtKB-SubCell"/>
</dbReference>
<dbReference type="FunFam" id="3.30.160.60:FF:000446">
    <property type="entry name" value="Zinc finger protein"/>
    <property type="match status" value="1"/>
</dbReference>
<dbReference type="InterPro" id="IPR007219">
    <property type="entry name" value="XnlR_reg_dom"/>
</dbReference>
<feature type="compositionally biased region" description="Low complexity" evidence="8">
    <location>
        <begin position="327"/>
        <end position="340"/>
    </location>
</feature>
<name>A0A0K3CU97_RHOTO</name>
<feature type="compositionally biased region" description="Polar residues" evidence="8">
    <location>
        <begin position="163"/>
        <end position="175"/>
    </location>
</feature>
<evidence type="ECO:0000256" key="5">
    <source>
        <dbReference type="ARBA" id="ARBA00022833"/>
    </source>
</evidence>
<dbReference type="PANTHER" id="PTHR40626">
    <property type="entry name" value="MIP31509P"/>
    <property type="match status" value="1"/>
</dbReference>
<reference evidence="10 11" key="1">
    <citation type="submission" date="2015-07" db="EMBL/GenBank/DDBJ databases">
        <authorList>
            <person name="Cajimat M.N.B."/>
            <person name="Milazzo M.L."/>
            <person name="Fulhorst C.F."/>
        </authorList>
    </citation>
    <scope>NUCLEOTIDE SEQUENCE [LARGE SCALE GENOMIC DNA]</scope>
    <source>
        <strain evidence="10">Single colony</strain>
    </source>
</reference>
<dbReference type="Pfam" id="PF04082">
    <property type="entry name" value="Fungal_trans"/>
    <property type="match status" value="1"/>
</dbReference>
<keyword evidence="11" id="KW-1185">Reference proteome</keyword>
<dbReference type="SMART" id="SM00355">
    <property type="entry name" value="ZnF_C2H2"/>
    <property type="match status" value="2"/>
</dbReference>
<evidence type="ECO:0000256" key="2">
    <source>
        <dbReference type="ARBA" id="ARBA00022723"/>
    </source>
</evidence>
<dbReference type="GO" id="GO:0000981">
    <property type="term" value="F:DNA-binding transcription factor activity, RNA polymerase II-specific"/>
    <property type="evidence" value="ECO:0007669"/>
    <property type="project" value="InterPro"/>
</dbReference>
<keyword evidence="6" id="KW-0539">Nucleus</keyword>
<evidence type="ECO:0000313" key="10">
    <source>
        <dbReference type="EMBL" id="CTR10806.1"/>
    </source>
</evidence>
<dbReference type="InterPro" id="IPR013087">
    <property type="entry name" value="Znf_C2H2_type"/>
</dbReference>
<dbReference type="GO" id="GO:0006351">
    <property type="term" value="P:DNA-templated transcription"/>
    <property type="evidence" value="ECO:0007669"/>
    <property type="project" value="InterPro"/>
</dbReference>
<evidence type="ECO:0000256" key="3">
    <source>
        <dbReference type="ARBA" id="ARBA00022737"/>
    </source>
</evidence>
<keyword evidence="3" id="KW-0677">Repeat</keyword>
<dbReference type="PROSITE" id="PS50157">
    <property type="entry name" value="ZINC_FINGER_C2H2_2"/>
    <property type="match status" value="2"/>
</dbReference>
<dbReference type="SUPFAM" id="SSF57667">
    <property type="entry name" value="beta-beta-alpha zinc fingers"/>
    <property type="match status" value="1"/>
</dbReference>
<evidence type="ECO:0000313" key="11">
    <source>
        <dbReference type="Proteomes" id="UP000199069"/>
    </source>
</evidence>
<feature type="region of interest" description="Disordered" evidence="8">
    <location>
        <begin position="795"/>
        <end position="826"/>
    </location>
</feature>
<dbReference type="GO" id="GO:0008270">
    <property type="term" value="F:zinc ion binding"/>
    <property type="evidence" value="ECO:0007669"/>
    <property type="project" value="UniProtKB-KW"/>
</dbReference>
<dbReference type="GO" id="GO:0000978">
    <property type="term" value="F:RNA polymerase II cis-regulatory region sequence-specific DNA binding"/>
    <property type="evidence" value="ECO:0007669"/>
    <property type="project" value="InterPro"/>
</dbReference>
<feature type="compositionally biased region" description="Low complexity" evidence="8">
    <location>
        <begin position="229"/>
        <end position="262"/>
    </location>
</feature>
<comment type="subcellular location">
    <subcellularLocation>
        <location evidence="1">Nucleus</location>
    </subcellularLocation>
</comment>
<feature type="compositionally biased region" description="Low complexity" evidence="8">
    <location>
        <begin position="86"/>
        <end position="100"/>
    </location>
</feature>
<dbReference type="Pfam" id="PF00096">
    <property type="entry name" value="zf-C2H2"/>
    <property type="match status" value="2"/>
</dbReference>
<evidence type="ECO:0000259" key="9">
    <source>
        <dbReference type="PROSITE" id="PS50157"/>
    </source>
</evidence>
<proteinExistence type="predicted"/>
<dbReference type="OMA" id="WYHENGS"/>
<feature type="compositionally biased region" description="Low complexity" evidence="8">
    <location>
        <begin position="114"/>
        <end position="129"/>
    </location>
</feature>
<dbReference type="STRING" id="5286.A0A0K3CU97"/>
<keyword evidence="2" id="KW-0479">Metal-binding</keyword>
<organism evidence="10 11">
    <name type="scientific">Rhodotorula toruloides</name>
    <name type="common">Yeast</name>
    <name type="synonym">Rhodosporidium toruloides</name>
    <dbReference type="NCBI Taxonomy" id="5286"/>
    <lineage>
        <taxon>Eukaryota</taxon>
        <taxon>Fungi</taxon>
        <taxon>Dikarya</taxon>
        <taxon>Basidiomycota</taxon>
        <taxon>Pucciniomycotina</taxon>
        <taxon>Microbotryomycetes</taxon>
        <taxon>Sporidiobolales</taxon>
        <taxon>Sporidiobolaceae</taxon>
        <taxon>Rhodotorula</taxon>
    </lineage>
</organism>
<evidence type="ECO:0000256" key="4">
    <source>
        <dbReference type="ARBA" id="ARBA00022771"/>
    </source>
</evidence>
<protein>
    <submittedName>
        <fullName evidence="10">BY PROTMAP: gi|472585715|gb|EMS23266.1| zinc finger, C2H2-type transcription factor [Rhodosporidium toruloides NP11] gi|647400597|emb|CDR46214.1| RHTO0S12e01662g1_1 [Rhodosporidium toruloides]</fullName>
    </submittedName>
</protein>
<dbReference type="PROSITE" id="PS00028">
    <property type="entry name" value="ZINC_FINGER_C2H2_1"/>
    <property type="match status" value="1"/>
</dbReference>
<gene>
    <name evidence="10" type="primary">FGENESH: predicted gene_14.217</name>
    <name evidence="10" type="ORF">BN2166_0066670</name>
</gene>
<dbReference type="InterPro" id="IPR036236">
    <property type="entry name" value="Znf_C2H2_sf"/>
</dbReference>
<feature type="domain" description="C2H2-type" evidence="9">
    <location>
        <begin position="42"/>
        <end position="69"/>
    </location>
</feature>
<dbReference type="AlphaFoldDB" id="A0A0K3CU97"/>
<evidence type="ECO:0000256" key="7">
    <source>
        <dbReference type="PROSITE-ProRule" id="PRU00042"/>
    </source>
</evidence>
<dbReference type="EMBL" id="CWKI01000014">
    <property type="protein sequence ID" value="CTR10806.1"/>
    <property type="molecule type" value="Genomic_DNA"/>
</dbReference>
<feature type="region of interest" description="Disordered" evidence="8">
    <location>
        <begin position="316"/>
        <end position="348"/>
    </location>
</feature>